<dbReference type="GO" id="GO:0005524">
    <property type="term" value="F:ATP binding"/>
    <property type="evidence" value="ECO:0007669"/>
    <property type="project" value="UniProtKB-KW"/>
</dbReference>
<proteinExistence type="inferred from homology"/>
<dbReference type="NCBIfam" id="TIGR02640">
    <property type="entry name" value="gas_vesic_GvpN"/>
    <property type="match status" value="1"/>
</dbReference>
<dbReference type="SMART" id="SM00382">
    <property type="entry name" value="AAA"/>
    <property type="match status" value="1"/>
</dbReference>
<evidence type="ECO:0000256" key="1">
    <source>
        <dbReference type="ARBA" id="ARBA00004496"/>
    </source>
</evidence>
<dbReference type="Pfam" id="PF07728">
    <property type="entry name" value="AAA_5"/>
    <property type="match status" value="1"/>
</dbReference>
<dbReference type="SUPFAM" id="SSF52540">
    <property type="entry name" value="P-loop containing nucleoside triphosphate hydrolases"/>
    <property type="match status" value="1"/>
</dbReference>
<reference evidence="11 12" key="1">
    <citation type="journal article" date="2010" name="J. Bacteriol.">
        <title>Complete genome sequence of Halalkalicoccus jeotgali B3(T), an extremely halophilic archaeon.</title>
        <authorList>
            <person name="Roh S.W."/>
            <person name="Nam Y.D."/>
            <person name="Nam S.H."/>
            <person name="Choi S.H."/>
            <person name="Park H.S."/>
            <person name="Bae J.W."/>
        </authorList>
    </citation>
    <scope>NUCLEOTIDE SEQUENCE [LARGE SCALE GENOMIC DNA]</scope>
    <source>
        <strain evidence="12">DSM 18796 / CECT 7217 / JCM 14584 / KCTC 4019 / B3</strain>
    </source>
</reference>
<dbReference type="GO" id="GO:0031411">
    <property type="term" value="C:gas vesicle"/>
    <property type="evidence" value="ECO:0007669"/>
    <property type="project" value="UniProtKB-SubCell"/>
</dbReference>
<comment type="similarity">
    <text evidence="2">Belongs to the CbbQ/NirQ/NorQ/GpvN family.</text>
</comment>
<dbReference type="InterPro" id="IPR003593">
    <property type="entry name" value="AAA+_ATPase"/>
</dbReference>
<dbReference type="STRING" id="795797.HacjB3_06560"/>
<dbReference type="HOGENOM" id="CLU_051123_0_0_2"/>
<comment type="catalytic activity">
    <reaction evidence="9">
        <text>ATP + H2O = ADP + phosphate + H(+)</text>
        <dbReference type="Rhea" id="RHEA:13065"/>
        <dbReference type="ChEBI" id="CHEBI:15377"/>
        <dbReference type="ChEBI" id="CHEBI:15378"/>
        <dbReference type="ChEBI" id="CHEBI:30616"/>
        <dbReference type="ChEBI" id="CHEBI:43474"/>
        <dbReference type="ChEBI" id="CHEBI:456216"/>
    </reaction>
</comment>
<evidence type="ECO:0000259" key="10">
    <source>
        <dbReference type="SMART" id="SM00382"/>
    </source>
</evidence>
<dbReference type="Gene3D" id="3.40.50.300">
    <property type="entry name" value="P-loop containing nucleotide triphosphate hydrolases"/>
    <property type="match status" value="1"/>
</dbReference>
<sequence length="314" mass="34995">MAENTAMDKEERQLERFVREHGEDGATFAPTSVEEAIGGSFVETDEIESIQDRVRNWLDVPRPVHIVGPTGCGKTALALSIAAARDQPVVWVNGDELIDTGSLVGEHAGKAQYKERDNFVRGVMKKKSIIRDRWVDNPLSVAVQNGATLVYNEFSRTKPAAHNVLLSVFEEGVLDRPGQRGENRIVEVDSDFRAIFTSNSTEYAGVHRPQDALLDRFIGVHLDYYERDTEIEIVSSRVSDLDDGEIEEIVDIVRELRDRLELHVGTRAAVMIAEGQVAFGEDELVEVCVDVLGSKAESFEDVQEIREEIEDVAS</sequence>
<dbReference type="GO" id="GO:0016887">
    <property type="term" value="F:ATP hydrolysis activity"/>
    <property type="evidence" value="ECO:0007669"/>
    <property type="project" value="InterPro"/>
</dbReference>
<gene>
    <name evidence="11" type="ordered locus">HacjB3_06560</name>
</gene>
<organism evidence="11 12">
    <name type="scientific">Halalkalicoccus jeotgali (strain DSM 18796 / CECT 7217 / JCM 14584 / KCTC 4019 / B3)</name>
    <dbReference type="NCBI Taxonomy" id="795797"/>
    <lineage>
        <taxon>Archaea</taxon>
        <taxon>Methanobacteriati</taxon>
        <taxon>Methanobacteriota</taxon>
        <taxon>Stenosarchaea group</taxon>
        <taxon>Halobacteria</taxon>
        <taxon>Halobacteriales</taxon>
        <taxon>Halococcaceae</taxon>
        <taxon>Halalkalicoccus</taxon>
    </lineage>
</organism>
<dbReference type="InterPro" id="IPR050764">
    <property type="entry name" value="CbbQ/NirQ/NorQ/GpvN"/>
</dbReference>
<comment type="subcellular location">
    <subcellularLocation>
        <location evidence="1">Cytoplasm</location>
    </subcellularLocation>
    <subcellularLocation>
        <location evidence="8">Gas vesicle</location>
    </subcellularLocation>
</comment>
<dbReference type="GO" id="GO:0005737">
    <property type="term" value="C:cytoplasm"/>
    <property type="evidence" value="ECO:0007669"/>
    <property type="project" value="UniProtKB-SubCell"/>
</dbReference>
<accession>D8JAI1</accession>
<dbReference type="KEGG" id="hje:HacjB3_06560"/>
<dbReference type="InterPro" id="IPR011704">
    <property type="entry name" value="ATPase_dyneun-rel_AAA"/>
</dbReference>
<keyword evidence="4" id="KW-0547">Nucleotide-binding</keyword>
<dbReference type="EMBL" id="CP002062">
    <property type="protein sequence ID" value="ADJ14703.1"/>
    <property type="molecule type" value="Genomic_DNA"/>
</dbReference>
<keyword evidence="5" id="KW-0378">Hydrolase</keyword>
<name>D8JAI1_HALJB</name>
<dbReference type="PANTHER" id="PTHR42759">
    <property type="entry name" value="MOXR FAMILY PROTEIN"/>
    <property type="match status" value="1"/>
</dbReference>
<feature type="domain" description="AAA+ ATPase" evidence="10">
    <location>
        <begin position="60"/>
        <end position="229"/>
    </location>
</feature>
<evidence type="ECO:0000256" key="8">
    <source>
        <dbReference type="ARBA" id="ARBA00035108"/>
    </source>
</evidence>
<evidence type="ECO:0000256" key="3">
    <source>
        <dbReference type="ARBA" id="ARBA00022490"/>
    </source>
</evidence>
<dbReference type="InterPro" id="IPR027417">
    <property type="entry name" value="P-loop_NTPase"/>
</dbReference>
<dbReference type="GO" id="GO:0031412">
    <property type="term" value="P:gas vesicle organization"/>
    <property type="evidence" value="ECO:0007669"/>
    <property type="project" value="InterPro"/>
</dbReference>
<dbReference type="AlphaFoldDB" id="D8JAI1"/>
<dbReference type="Proteomes" id="UP000000390">
    <property type="component" value="Chromosome"/>
</dbReference>
<evidence type="ECO:0000256" key="6">
    <source>
        <dbReference type="ARBA" id="ARBA00022840"/>
    </source>
</evidence>
<evidence type="ECO:0000313" key="12">
    <source>
        <dbReference type="Proteomes" id="UP000000390"/>
    </source>
</evidence>
<dbReference type="CDD" id="cd00009">
    <property type="entry name" value="AAA"/>
    <property type="match status" value="1"/>
</dbReference>
<evidence type="ECO:0000313" key="11">
    <source>
        <dbReference type="EMBL" id="ADJ14703.1"/>
    </source>
</evidence>
<dbReference type="PANTHER" id="PTHR42759:SF1">
    <property type="entry name" value="MAGNESIUM-CHELATASE SUBUNIT CHLD"/>
    <property type="match status" value="1"/>
</dbReference>
<keyword evidence="6" id="KW-0067">ATP-binding</keyword>
<evidence type="ECO:0000256" key="4">
    <source>
        <dbReference type="ARBA" id="ARBA00022741"/>
    </source>
</evidence>
<evidence type="ECO:0000256" key="5">
    <source>
        <dbReference type="ARBA" id="ARBA00022801"/>
    </source>
</evidence>
<keyword evidence="7" id="KW-0304">Gas vesicle</keyword>
<evidence type="ECO:0000256" key="2">
    <source>
        <dbReference type="ARBA" id="ARBA00009417"/>
    </source>
</evidence>
<evidence type="ECO:0000256" key="9">
    <source>
        <dbReference type="ARBA" id="ARBA00049360"/>
    </source>
</evidence>
<dbReference type="eggNOG" id="arCOG00441">
    <property type="taxonomic scope" value="Archaea"/>
</dbReference>
<dbReference type="InterPro" id="IPR013462">
    <property type="entry name" value="Gas-vesicle_GvpN"/>
</dbReference>
<protein>
    <submittedName>
        <fullName evidence="11">Gas vesicle protein GvpN</fullName>
    </submittedName>
</protein>
<evidence type="ECO:0000256" key="7">
    <source>
        <dbReference type="ARBA" id="ARBA00022987"/>
    </source>
</evidence>
<keyword evidence="3" id="KW-0963">Cytoplasm</keyword>
<dbReference type="PATRIC" id="fig|795797.18.peg.1308"/>